<dbReference type="Gene3D" id="6.10.340.10">
    <property type="match status" value="1"/>
</dbReference>
<evidence type="ECO:0000256" key="2">
    <source>
        <dbReference type="ARBA" id="ARBA00004370"/>
    </source>
</evidence>
<dbReference type="PRINTS" id="PR00344">
    <property type="entry name" value="BCTRLSENSOR"/>
</dbReference>
<protein>
    <recommendedName>
        <fullName evidence="13">Circadian input-output histidine kinase CikA</fullName>
        <ecNumber evidence="4">2.7.13.3</ecNumber>
    </recommendedName>
</protein>
<keyword evidence="15" id="KW-0812">Transmembrane</keyword>
<feature type="transmembrane region" description="Helical" evidence="15">
    <location>
        <begin position="245"/>
        <end position="263"/>
    </location>
</feature>
<sequence>MPSEDLKSTATYQDTHRVGAHSLKGYIDKYNPFRHQKQSEHRWFIYQKISYGYFLAISIGFMGSITGLLLADVYQKQTYHQLSDAHQQVELFSNFNTTVLKIQLQSYHLISSADNPKTWNHDQKSIHQNLAEIEQLVVQIEKFIDQEPSWSVATPLEIKSFFKTYKNSLKTYIKTIETLKSILPTLSPDSKSKAIYQSLNSLSNEQTIQTLEKLNNQLTDWLKKAQIQEDRSELVLKKARKLENLIIIISAVLSVLISIITAIKTTRSITQPLSVTQQVAEQVAQESNYQLRVPFQTNIDEIYSLAHSVNYLIEQVDQRTQQLEQAKDSAESANIAKSQFLANMSHELRTPLNAILGYSEMLSEDAKDLGHEEFISDLDMINTAGKHLLSLINDILDLSKIEAGRMELHLENFDLKELIESVVATVKPLVSQNGNILTLNYDPTITIIYADSTKVKQILLNLLSNAAKFTQHGEIILTVNRELLTPSSNDFNSENEDLSDNPLPYYRINFCVQDSGIGIPEEQQKYVFEAFIQGDNSTSSKYGGTGLGLAISRHFCQMMGGDLKLVQSQVSKGSIFKASLQSLITPYSQVAKINSEDYKEENGKTCNL</sequence>
<dbReference type="Pfam" id="PF00672">
    <property type="entry name" value="HAMP"/>
    <property type="match status" value="1"/>
</dbReference>
<dbReference type="InterPro" id="IPR005467">
    <property type="entry name" value="His_kinase_dom"/>
</dbReference>
<dbReference type="RefSeq" id="WP_072717208.1">
    <property type="nucleotide sequence ID" value="NZ_LN889764.1"/>
</dbReference>
<comment type="similarity">
    <text evidence="3">In the N-terminal section; belongs to the phytochrome family.</text>
</comment>
<keyword evidence="11 15" id="KW-0472">Membrane</keyword>
<evidence type="ECO:0000256" key="5">
    <source>
        <dbReference type="ARBA" id="ARBA00022553"/>
    </source>
</evidence>
<evidence type="ECO:0000256" key="11">
    <source>
        <dbReference type="ARBA" id="ARBA00023136"/>
    </source>
</evidence>
<dbReference type="Gene3D" id="1.10.287.130">
    <property type="match status" value="1"/>
</dbReference>
<keyword evidence="5" id="KW-0597">Phosphoprotein</keyword>
<gene>
    <name evidence="18" type="ORF">PL921480200</name>
</gene>
<dbReference type="Proteomes" id="UP000184315">
    <property type="component" value="Unassembled WGS sequence"/>
</dbReference>
<dbReference type="InterPro" id="IPR036890">
    <property type="entry name" value="HATPase_C_sf"/>
</dbReference>
<dbReference type="CDD" id="cd06225">
    <property type="entry name" value="HAMP"/>
    <property type="match status" value="1"/>
</dbReference>
<dbReference type="InterPro" id="IPR036097">
    <property type="entry name" value="HisK_dim/P_sf"/>
</dbReference>
<dbReference type="OrthoDB" id="9770795at2"/>
<dbReference type="SMART" id="SM00304">
    <property type="entry name" value="HAMP"/>
    <property type="match status" value="1"/>
</dbReference>
<dbReference type="PROSITE" id="PS50109">
    <property type="entry name" value="HIS_KIN"/>
    <property type="match status" value="1"/>
</dbReference>
<dbReference type="CDD" id="cd16922">
    <property type="entry name" value="HATPase_EvgS-ArcB-TorS-like"/>
    <property type="match status" value="1"/>
</dbReference>
<dbReference type="CDD" id="cd00082">
    <property type="entry name" value="HisKA"/>
    <property type="match status" value="1"/>
</dbReference>
<keyword evidence="9" id="KW-0067">ATP-binding</keyword>
<dbReference type="PANTHER" id="PTHR43711">
    <property type="entry name" value="TWO-COMPONENT HISTIDINE KINASE"/>
    <property type="match status" value="1"/>
</dbReference>
<evidence type="ECO:0000313" key="19">
    <source>
        <dbReference type="Proteomes" id="UP000184315"/>
    </source>
</evidence>
<dbReference type="SUPFAM" id="SSF47384">
    <property type="entry name" value="Homodimeric domain of signal transducing histidine kinase"/>
    <property type="match status" value="1"/>
</dbReference>
<dbReference type="InterPro" id="IPR004358">
    <property type="entry name" value="Sig_transdc_His_kin-like_C"/>
</dbReference>
<keyword evidence="10" id="KW-0902">Two-component regulatory system</keyword>
<keyword evidence="7" id="KW-0547">Nucleotide-binding</keyword>
<organism evidence="18 19">
    <name type="scientific">Planktothrix tepida PCC 9214</name>
    <dbReference type="NCBI Taxonomy" id="671072"/>
    <lineage>
        <taxon>Bacteria</taxon>
        <taxon>Bacillati</taxon>
        <taxon>Cyanobacteriota</taxon>
        <taxon>Cyanophyceae</taxon>
        <taxon>Oscillatoriophycideae</taxon>
        <taxon>Oscillatoriales</taxon>
        <taxon>Microcoleaceae</taxon>
        <taxon>Planktothrix</taxon>
    </lineage>
</organism>
<feature type="transmembrane region" description="Helical" evidence="15">
    <location>
        <begin position="51"/>
        <end position="71"/>
    </location>
</feature>
<evidence type="ECO:0000259" key="16">
    <source>
        <dbReference type="PROSITE" id="PS50109"/>
    </source>
</evidence>
<dbReference type="AlphaFoldDB" id="A0A1J1LVF5"/>
<reference evidence="19" key="1">
    <citation type="submission" date="2015-10" db="EMBL/GenBank/DDBJ databases">
        <authorList>
            <person name="Regsiter A."/>
            <person name="william w."/>
        </authorList>
    </citation>
    <scope>NUCLEOTIDE SEQUENCE [LARGE SCALE GENOMIC DNA]</scope>
</reference>
<keyword evidence="8 18" id="KW-0418">Kinase</keyword>
<dbReference type="FunFam" id="3.30.565.10:FF:000010">
    <property type="entry name" value="Sensor histidine kinase RcsC"/>
    <property type="match status" value="1"/>
</dbReference>
<evidence type="ECO:0000256" key="9">
    <source>
        <dbReference type="ARBA" id="ARBA00022840"/>
    </source>
</evidence>
<comment type="catalytic activity">
    <reaction evidence="1">
        <text>ATP + protein L-histidine = ADP + protein N-phospho-L-histidine.</text>
        <dbReference type="EC" id="2.7.13.3"/>
    </reaction>
</comment>
<dbReference type="Pfam" id="PF02518">
    <property type="entry name" value="HATPase_c"/>
    <property type="match status" value="1"/>
</dbReference>
<evidence type="ECO:0000256" key="3">
    <source>
        <dbReference type="ARBA" id="ARBA00006402"/>
    </source>
</evidence>
<keyword evidence="6" id="KW-0808">Transferase</keyword>
<dbReference type="FunFam" id="1.10.287.130:FF:000038">
    <property type="entry name" value="Sensory transduction histidine kinase"/>
    <property type="match status" value="1"/>
</dbReference>
<evidence type="ECO:0000256" key="6">
    <source>
        <dbReference type="ARBA" id="ARBA00022679"/>
    </source>
</evidence>
<dbReference type="InterPro" id="IPR003660">
    <property type="entry name" value="HAMP_dom"/>
</dbReference>
<dbReference type="Pfam" id="PF00512">
    <property type="entry name" value="HisKA"/>
    <property type="match status" value="1"/>
</dbReference>
<dbReference type="EMBL" id="CZDF01000188">
    <property type="protein sequence ID" value="CUR36090.1"/>
    <property type="molecule type" value="Genomic_DNA"/>
</dbReference>
<proteinExistence type="inferred from homology"/>
<feature type="domain" description="Histidine kinase" evidence="16">
    <location>
        <begin position="343"/>
        <end position="584"/>
    </location>
</feature>
<dbReference type="InterPro" id="IPR003661">
    <property type="entry name" value="HisK_dim/P_dom"/>
</dbReference>
<keyword evidence="12" id="KW-0131">Cell cycle</keyword>
<keyword evidence="15" id="KW-1133">Transmembrane helix</keyword>
<dbReference type="GO" id="GO:0005524">
    <property type="term" value="F:ATP binding"/>
    <property type="evidence" value="ECO:0007669"/>
    <property type="project" value="UniProtKB-KW"/>
</dbReference>
<dbReference type="SUPFAM" id="SSF158472">
    <property type="entry name" value="HAMP domain-like"/>
    <property type="match status" value="1"/>
</dbReference>
<keyword evidence="19" id="KW-1185">Reference proteome</keyword>
<dbReference type="SUPFAM" id="SSF55874">
    <property type="entry name" value="ATPase domain of HSP90 chaperone/DNA topoisomerase II/histidine kinase"/>
    <property type="match status" value="1"/>
</dbReference>
<name>A0A1J1LVF5_9CYAN</name>
<evidence type="ECO:0000313" key="18">
    <source>
        <dbReference type="EMBL" id="CUR36090.1"/>
    </source>
</evidence>
<dbReference type="GO" id="GO:0016020">
    <property type="term" value="C:membrane"/>
    <property type="evidence" value="ECO:0007669"/>
    <property type="project" value="UniProtKB-SubCell"/>
</dbReference>
<evidence type="ECO:0000256" key="10">
    <source>
        <dbReference type="ARBA" id="ARBA00023012"/>
    </source>
</evidence>
<keyword evidence="14" id="KW-0175">Coiled coil</keyword>
<dbReference type="EC" id="2.7.13.3" evidence="4"/>
<evidence type="ECO:0000256" key="4">
    <source>
        <dbReference type="ARBA" id="ARBA00012438"/>
    </source>
</evidence>
<dbReference type="PANTHER" id="PTHR43711:SF26">
    <property type="entry name" value="SENSOR HISTIDINE KINASE RCSC"/>
    <property type="match status" value="1"/>
</dbReference>
<dbReference type="GO" id="GO:0000155">
    <property type="term" value="F:phosphorelay sensor kinase activity"/>
    <property type="evidence" value="ECO:0007669"/>
    <property type="project" value="InterPro"/>
</dbReference>
<dbReference type="InterPro" id="IPR003594">
    <property type="entry name" value="HATPase_dom"/>
</dbReference>
<dbReference type="Gene3D" id="3.30.565.10">
    <property type="entry name" value="Histidine kinase-like ATPase, C-terminal domain"/>
    <property type="match status" value="1"/>
</dbReference>
<evidence type="ECO:0000259" key="17">
    <source>
        <dbReference type="PROSITE" id="PS50885"/>
    </source>
</evidence>
<dbReference type="SMART" id="SM00388">
    <property type="entry name" value="HisKA"/>
    <property type="match status" value="1"/>
</dbReference>
<evidence type="ECO:0000256" key="13">
    <source>
        <dbReference type="ARBA" id="ARBA00074306"/>
    </source>
</evidence>
<evidence type="ECO:0000256" key="12">
    <source>
        <dbReference type="ARBA" id="ARBA00023306"/>
    </source>
</evidence>
<evidence type="ECO:0000256" key="7">
    <source>
        <dbReference type="ARBA" id="ARBA00022741"/>
    </source>
</evidence>
<comment type="subcellular location">
    <subcellularLocation>
        <location evidence="2">Membrane</location>
    </subcellularLocation>
</comment>
<dbReference type="PROSITE" id="PS50885">
    <property type="entry name" value="HAMP"/>
    <property type="match status" value="1"/>
</dbReference>
<evidence type="ECO:0000256" key="1">
    <source>
        <dbReference type="ARBA" id="ARBA00000085"/>
    </source>
</evidence>
<feature type="coiled-coil region" evidence="14">
    <location>
        <begin position="204"/>
        <end position="231"/>
    </location>
</feature>
<evidence type="ECO:0000256" key="8">
    <source>
        <dbReference type="ARBA" id="ARBA00022777"/>
    </source>
</evidence>
<dbReference type="InterPro" id="IPR050736">
    <property type="entry name" value="Sensor_HK_Regulatory"/>
</dbReference>
<evidence type="ECO:0000256" key="15">
    <source>
        <dbReference type="SAM" id="Phobius"/>
    </source>
</evidence>
<feature type="domain" description="HAMP" evidence="17">
    <location>
        <begin position="267"/>
        <end position="321"/>
    </location>
</feature>
<dbReference type="SMART" id="SM00387">
    <property type="entry name" value="HATPase_c"/>
    <property type="match status" value="1"/>
</dbReference>
<accession>A0A1J1LVF5</accession>
<evidence type="ECO:0000256" key="14">
    <source>
        <dbReference type="SAM" id="Coils"/>
    </source>
</evidence>
<dbReference type="STRING" id="671072.PL921480200"/>